<dbReference type="GO" id="GO:0005886">
    <property type="term" value="C:plasma membrane"/>
    <property type="evidence" value="ECO:0007669"/>
    <property type="project" value="TreeGrafter"/>
</dbReference>
<feature type="transmembrane region" description="Helical" evidence="2">
    <location>
        <begin position="41"/>
        <end position="58"/>
    </location>
</feature>
<name>A0A1Y6HH21_9XANT</name>
<dbReference type="SUPFAM" id="SSF82866">
    <property type="entry name" value="Multidrug efflux transporter AcrB transmembrane domain"/>
    <property type="match status" value="1"/>
</dbReference>
<dbReference type="Gene3D" id="1.20.1640.10">
    <property type="entry name" value="Multidrug efflux transporter AcrB transmembrane domain"/>
    <property type="match status" value="1"/>
</dbReference>
<dbReference type="GO" id="GO:0042910">
    <property type="term" value="F:xenobiotic transmembrane transporter activity"/>
    <property type="evidence" value="ECO:0007669"/>
    <property type="project" value="TreeGrafter"/>
</dbReference>
<reference evidence="3 4" key="1">
    <citation type="submission" date="2017-05" db="EMBL/GenBank/DDBJ databases">
        <authorList>
            <person name="Song R."/>
            <person name="Chenine A.L."/>
            <person name="Ruprecht R.M."/>
        </authorList>
    </citation>
    <scope>NUCLEOTIDE SEQUENCE [LARGE SCALE GENOMIC DNA]</scope>
    <source>
        <strain evidence="3">PD5205</strain>
    </source>
</reference>
<evidence type="ECO:0000256" key="2">
    <source>
        <dbReference type="SAM" id="Phobius"/>
    </source>
</evidence>
<accession>A0A1Y6HH21</accession>
<feature type="transmembrane region" description="Helical" evidence="2">
    <location>
        <begin position="70"/>
        <end position="94"/>
    </location>
</feature>
<feature type="region of interest" description="Disordered" evidence="1">
    <location>
        <begin position="1"/>
        <end position="21"/>
    </location>
</feature>
<dbReference type="Proteomes" id="UP000195953">
    <property type="component" value="Chromosome 1"/>
</dbReference>
<protein>
    <submittedName>
        <fullName evidence="3">Cation efflux system protein</fullName>
    </submittedName>
</protein>
<dbReference type="STRING" id="48664.BER92_01200"/>
<dbReference type="eggNOG" id="COG3696">
    <property type="taxonomic scope" value="Bacteria"/>
</dbReference>
<dbReference type="EMBL" id="LT853885">
    <property type="protein sequence ID" value="SMR01570.1"/>
    <property type="molecule type" value="Genomic_DNA"/>
</dbReference>
<keyword evidence="2" id="KW-1133">Transmembrane helix</keyword>
<keyword evidence="2" id="KW-0472">Membrane</keyword>
<dbReference type="PANTHER" id="PTHR32063:SF24">
    <property type="entry name" value="CATION EFFLUX SYSTEM (ACRB_ACRD_ACRF FAMILY)"/>
    <property type="match status" value="1"/>
</dbReference>
<evidence type="ECO:0000256" key="1">
    <source>
        <dbReference type="SAM" id="MobiDB-lite"/>
    </source>
</evidence>
<keyword evidence="2" id="KW-0812">Transmembrane</keyword>
<organism evidence="3 4">
    <name type="scientific">Xanthomonas fragariae</name>
    <dbReference type="NCBI Taxonomy" id="48664"/>
    <lineage>
        <taxon>Bacteria</taxon>
        <taxon>Pseudomonadati</taxon>
        <taxon>Pseudomonadota</taxon>
        <taxon>Gammaproteobacteria</taxon>
        <taxon>Lysobacterales</taxon>
        <taxon>Lysobacteraceae</taxon>
        <taxon>Xanthomonas</taxon>
    </lineage>
</organism>
<dbReference type="PANTHER" id="PTHR32063">
    <property type="match status" value="1"/>
</dbReference>
<dbReference type="KEGG" id="xfr:BER92_01200"/>
<sequence>MAPGRNRQADESSDTTGDNVLDRAATAEWLRPQQRMTTKRPLLMTALVGALGFVPMAFNVGADAEVQRPLVTAVIGEMVSSTLLNFAGVVSLAARGMKMRDISHYRSVVDLMC</sequence>
<evidence type="ECO:0000313" key="4">
    <source>
        <dbReference type="Proteomes" id="UP000195953"/>
    </source>
</evidence>
<dbReference type="Pfam" id="PF00873">
    <property type="entry name" value="ACR_tran"/>
    <property type="match status" value="1"/>
</dbReference>
<dbReference type="AlphaFoldDB" id="A0A1Y6HH21"/>
<gene>
    <name evidence="3" type="ORF">PD5205_00249</name>
</gene>
<evidence type="ECO:0000313" key="3">
    <source>
        <dbReference type="EMBL" id="SMR01570.1"/>
    </source>
</evidence>
<dbReference type="InterPro" id="IPR001036">
    <property type="entry name" value="Acrflvin-R"/>
</dbReference>
<proteinExistence type="predicted"/>